<name>A0A409W7Q6_9AGAR</name>
<dbReference type="GO" id="GO:0016226">
    <property type="term" value="P:iron-sulfur cluster assembly"/>
    <property type="evidence" value="ECO:0007669"/>
    <property type="project" value="InterPro"/>
</dbReference>
<proteinExistence type="inferred from homology"/>
<dbReference type="PANTHER" id="PTHR13166">
    <property type="entry name" value="PROTEIN C6ORF149"/>
    <property type="match status" value="1"/>
</dbReference>
<accession>A0A409W7Q6</accession>
<dbReference type="GO" id="GO:0005739">
    <property type="term" value="C:mitochondrion"/>
    <property type="evidence" value="ECO:0007669"/>
    <property type="project" value="TreeGrafter"/>
</dbReference>
<comment type="similarity">
    <text evidence="1">Belongs to the complex I LYR family.</text>
</comment>
<dbReference type="InterPro" id="IPR051522">
    <property type="entry name" value="ISC_assembly_LYR"/>
</dbReference>
<keyword evidence="4" id="KW-1185">Reference proteome</keyword>
<comment type="caution">
    <text evidence="3">The sequence shown here is derived from an EMBL/GenBank/DDBJ whole genome shotgun (WGS) entry which is preliminary data.</text>
</comment>
<dbReference type="InterPro" id="IPR045297">
    <property type="entry name" value="Complex1_LYR_LYRM4"/>
</dbReference>
<dbReference type="AlphaFoldDB" id="A0A409W7Q6"/>
<dbReference type="InterPro" id="IPR008011">
    <property type="entry name" value="Complex1_LYR_dom"/>
</dbReference>
<evidence type="ECO:0000313" key="4">
    <source>
        <dbReference type="Proteomes" id="UP000284706"/>
    </source>
</evidence>
<dbReference type="STRING" id="231916.A0A409W7Q6"/>
<dbReference type="PANTHER" id="PTHR13166:SF7">
    <property type="entry name" value="LYR MOTIF-CONTAINING PROTEIN 4"/>
    <property type="match status" value="1"/>
</dbReference>
<sequence length="105" mass="12223">MSAVGTPSRQAILNLYHNMLRSSKAFSSYNFREYFVRRTKDTFRAMQNESDPDRLRSMYAEAVKESAVLKRSSIVNQLYGGWRLALEVQKEPTERPDTILERSDN</sequence>
<protein>
    <recommendedName>
        <fullName evidence="2">Complex 1 LYR protein domain-containing protein</fullName>
    </recommendedName>
</protein>
<dbReference type="Proteomes" id="UP000284706">
    <property type="component" value="Unassembled WGS sequence"/>
</dbReference>
<dbReference type="EMBL" id="NHYE01005343">
    <property type="protein sequence ID" value="PPQ74393.1"/>
    <property type="molecule type" value="Genomic_DNA"/>
</dbReference>
<dbReference type="FunCoup" id="A0A409W7Q6">
    <property type="interactions" value="126"/>
</dbReference>
<evidence type="ECO:0000256" key="1">
    <source>
        <dbReference type="ARBA" id="ARBA00009508"/>
    </source>
</evidence>
<dbReference type="CDD" id="cd20264">
    <property type="entry name" value="Complex1_LYR_LYRM4"/>
    <property type="match status" value="1"/>
</dbReference>
<reference evidence="3 4" key="1">
    <citation type="journal article" date="2018" name="Evol. Lett.">
        <title>Horizontal gene cluster transfer increased hallucinogenic mushroom diversity.</title>
        <authorList>
            <person name="Reynolds H.T."/>
            <person name="Vijayakumar V."/>
            <person name="Gluck-Thaler E."/>
            <person name="Korotkin H.B."/>
            <person name="Matheny P.B."/>
            <person name="Slot J.C."/>
        </authorList>
    </citation>
    <scope>NUCLEOTIDE SEQUENCE [LARGE SCALE GENOMIC DNA]</scope>
    <source>
        <strain evidence="3 4">SRW20</strain>
    </source>
</reference>
<organism evidence="3 4">
    <name type="scientific">Gymnopilus dilepis</name>
    <dbReference type="NCBI Taxonomy" id="231916"/>
    <lineage>
        <taxon>Eukaryota</taxon>
        <taxon>Fungi</taxon>
        <taxon>Dikarya</taxon>
        <taxon>Basidiomycota</taxon>
        <taxon>Agaricomycotina</taxon>
        <taxon>Agaricomycetes</taxon>
        <taxon>Agaricomycetidae</taxon>
        <taxon>Agaricales</taxon>
        <taxon>Agaricineae</taxon>
        <taxon>Hymenogastraceae</taxon>
        <taxon>Gymnopilus</taxon>
    </lineage>
</organism>
<dbReference type="GO" id="GO:1990221">
    <property type="term" value="C:L-cysteine desulfurase complex"/>
    <property type="evidence" value="ECO:0007669"/>
    <property type="project" value="TreeGrafter"/>
</dbReference>
<dbReference type="InParanoid" id="A0A409W7Q6"/>
<dbReference type="OrthoDB" id="275715at2759"/>
<evidence type="ECO:0000259" key="2">
    <source>
        <dbReference type="Pfam" id="PF05347"/>
    </source>
</evidence>
<evidence type="ECO:0000313" key="3">
    <source>
        <dbReference type="EMBL" id="PPQ74393.1"/>
    </source>
</evidence>
<gene>
    <name evidence="3" type="ORF">CVT26_000944</name>
</gene>
<feature type="domain" description="Complex 1 LYR protein" evidence="2">
    <location>
        <begin position="10"/>
        <end position="65"/>
    </location>
</feature>
<dbReference type="Pfam" id="PF05347">
    <property type="entry name" value="Complex1_LYR"/>
    <property type="match status" value="1"/>
</dbReference>